<evidence type="ECO:0000256" key="2">
    <source>
        <dbReference type="ARBA" id="ARBA00022723"/>
    </source>
</evidence>
<dbReference type="Proteomes" id="UP001338125">
    <property type="component" value="Unassembled WGS sequence"/>
</dbReference>
<dbReference type="PANTHER" id="PTHR46481">
    <property type="entry name" value="ZINC FINGER BED DOMAIN-CONTAINING PROTEIN 4"/>
    <property type="match status" value="1"/>
</dbReference>
<gene>
    <name evidence="8" type="ORF">PT974_10789</name>
</gene>
<organism evidence="8 9">
    <name type="scientific">Cladobotryum mycophilum</name>
    <dbReference type="NCBI Taxonomy" id="491253"/>
    <lineage>
        <taxon>Eukaryota</taxon>
        <taxon>Fungi</taxon>
        <taxon>Dikarya</taxon>
        <taxon>Ascomycota</taxon>
        <taxon>Pezizomycotina</taxon>
        <taxon>Sordariomycetes</taxon>
        <taxon>Hypocreomycetidae</taxon>
        <taxon>Hypocreales</taxon>
        <taxon>Hypocreaceae</taxon>
        <taxon>Cladobotryum</taxon>
    </lineage>
</organism>
<evidence type="ECO:0000313" key="9">
    <source>
        <dbReference type="Proteomes" id="UP001338125"/>
    </source>
</evidence>
<evidence type="ECO:0000256" key="4">
    <source>
        <dbReference type="ARBA" id="ARBA00022833"/>
    </source>
</evidence>
<dbReference type="InterPro" id="IPR052035">
    <property type="entry name" value="ZnF_BED_domain_contain"/>
</dbReference>
<feature type="compositionally biased region" description="Polar residues" evidence="6">
    <location>
        <begin position="533"/>
        <end position="545"/>
    </location>
</feature>
<evidence type="ECO:0000256" key="6">
    <source>
        <dbReference type="SAM" id="MobiDB-lite"/>
    </source>
</evidence>
<keyword evidence="9" id="KW-1185">Reference proteome</keyword>
<dbReference type="Pfam" id="PF05699">
    <property type="entry name" value="Dimer_Tnp_hAT"/>
    <property type="match status" value="1"/>
</dbReference>
<accession>A0ABR0SAT1</accession>
<reference evidence="8 9" key="1">
    <citation type="submission" date="2024-01" db="EMBL/GenBank/DDBJ databases">
        <title>Complete genome of Cladobotryum mycophilum ATHUM6906.</title>
        <authorList>
            <person name="Christinaki A.C."/>
            <person name="Myridakis A.I."/>
            <person name="Kouvelis V.N."/>
        </authorList>
    </citation>
    <scope>NUCLEOTIDE SEQUENCE [LARGE SCALE GENOMIC DNA]</scope>
    <source>
        <strain evidence="8 9">ATHUM6906</strain>
    </source>
</reference>
<evidence type="ECO:0000256" key="1">
    <source>
        <dbReference type="ARBA" id="ARBA00004123"/>
    </source>
</evidence>
<dbReference type="EMBL" id="JAVFKD010000015">
    <property type="protein sequence ID" value="KAK5989279.1"/>
    <property type="molecule type" value="Genomic_DNA"/>
</dbReference>
<keyword evidence="4" id="KW-0862">Zinc</keyword>
<dbReference type="PANTHER" id="PTHR46481:SF10">
    <property type="entry name" value="ZINC FINGER BED DOMAIN-CONTAINING PROTEIN 39"/>
    <property type="match status" value="1"/>
</dbReference>
<keyword evidence="2" id="KW-0479">Metal-binding</keyword>
<dbReference type="InterPro" id="IPR012337">
    <property type="entry name" value="RNaseH-like_sf"/>
</dbReference>
<keyword evidence="5" id="KW-0539">Nucleus</keyword>
<protein>
    <submittedName>
        <fullName evidence="8">AC9 transposase-like protein</fullName>
    </submittedName>
</protein>
<name>A0ABR0SAT1_9HYPO</name>
<evidence type="ECO:0000313" key="8">
    <source>
        <dbReference type="EMBL" id="KAK5989279.1"/>
    </source>
</evidence>
<feature type="domain" description="HAT C-terminal dimerisation" evidence="7">
    <location>
        <begin position="712"/>
        <end position="791"/>
    </location>
</feature>
<proteinExistence type="predicted"/>
<sequence length="807" mass="93702">MNRFLNVSLPRGIIKQLTDASEPASQSDHALDNSQSLDHVVKAKWHGRTFILEDIVAKLGNRGRSSFIKDHGIFVREILLTGKGDAFWVCKYCDEAGCSKPFPVNATSSPSRHLFISHSISKERHSNTSTPITSESDDGPIPKRIRSQVILRSEVQYTQELALGFLLEKNQPFTIFESQFLSHLLRGMDPDLYSKVSWNKDSQKRALDSIYNEKKALIHQQLHNALTHIHLCFDLWTSPNQYAIMAITAHFLSPTGKHQQRLLSLREQSGSHSGKNLALTLLEVINEWEISDRISTIISDNAFNNNTCLQHLFRQLYPTMIDSDITKRRMRCYGHILNLIGRAFLFGEDTDSFEQESQILELRGCDEDNLQHWRKKGPIGKLRNIIKYIRASPQRREKFRNCINESDSLEFTLYQPSKLEVILNNDTRWNSTFMMIDRALIKQSQIDSFIVHEGIQQQCHDDGIPKDDILTPEDWRLLVEIKEILRPLHHQTMRTQGFMRQNGHGQLWEVIVGMEYLLDQLEDWRALLATPTDEQIQQTQRQMLDSTPRRPRRGQRSNQAPVSANSLPLHTQDEYLPLTDKQQRYSNLDLMSQEYIRISVTTAWSKLNEYYIKLGESPLFAAAVILHPGLSLRWLEHRWCQKEQITWLYEAKEELSAFWDDWYRHKRDHQQPDEPTNQISALELLRPRKELGHYNQWIKNTTTRLSDDSSELDRYYRLDLPVETDDPVQWWISQKAAFPTLSKLALDIFAIPAMAADCEREFSLAKLTLSTQRLSMNPSTLEMVHCMKNWLQRGAITLGNFLYQSPA</sequence>
<evidence type="ECO:0000256" key="3">
    <source>
        <dbReference type="ARBA" id="ARBA00022771"/>
    </source>
</evidence>
<evidence type="ECO:0000259" key="7">
    <source>
        <dbReference type="Pfam" id="PF05699"/>
    </source>
</evidence>
<dbReference type="InterPro" id="IPR008906">
    <property type="entry name" value="HATC_C_dom"/>
</dbReference>
<evidence type="ECO:0000256" key="5">
    <source>
        <dbReference type="ARBA" id="ARBA00023242"/>
    </source>
</evidence>
<comment type="subcellular location">
    <subcellularLocation>
        <location evidence="1">Nucleus</location>
    </subcellularLocation>
</comment>
<feature type="region of interest" description="Disordered" evidence="6">
    <location>
        <begin position="533"/>
        <end position="564"/>
    </location>
</feature>
<keyword evidence="3" id="KW-0863">Zinc-finger</keyword>
<comment type="caution">
    <text evidence="8">The sequence shown here is derived from an EMBL/GenBank/DDBJ whole genome shotgun (WGS) entry which is preliminary data.</text>
</comment>
<dbReference type="SUPFAM" id="SSF53098">
    <property type="entry name" value="Ribonuclease H-like"/>
    <property type="match status" value="1"/>
</dbReference>